<evidence type="ECO:0000313" key="1">
    <source>
        <dbReference type="EMBL" id="RCK69498.1"/>
    </source>
</evidence>
<comment type="caution">
    <text evidence="1">The sequence shown here is derived from an EMBL/GenBank/DDBJ whole genome shotgun (WGS) entry which is preliminary data.</text>
</comment>
<dbReference type="AlphaFoldDB" id="A0A367YUJ9"/>
<name>A0A367YUJ9_9ACTN</name>
<dbReference type="Proteomes" id="UP000252770">
    <property type="component" value="Unassembled WGS sequence"/>
</dbReference>
<accession>A0A367YUJ9</accession>
<dbReference type="InterPro" id="IPR008979">
    <property type="entry name" value="Galactose-bd-like_sf"/>
</dbReference>
<proteinExistence type="predicted"/>
<sequence length="291" mass="31253">MSQNPAVVTGLQTEQSITRTTLSWRSLGFEPLIDHYRVHAVRGAGRDFEPTEDNLVGKTVYPHFEHDGLEPLGETWTYRVLARSDAGRLGRPSRPVTATSTPSVVGTGTPVAVVGAFDGRTLEHRFAPAGYAQIPVEHPDAVVEYVQGRDTPGTAWPYLLPGPGDAWAGRKVYRARWTFELTGAPTDSDLAIWLVDTTRLGGVLQVLLNGTGLTSIELPAGATRGSREGDATVPGSTLRRCYFEPGVPADRLRQGSNTVELVLAEGGWVAWDAVGLFARPRPGDAGATAGW</sequence>
<dbReference type="GO" id="GO:0005975">
    <property type="term" value="P:carbohydrate metabolic process"/>
    <property type="evidence" value="ECO:0007669"/>
    <property type="project" value="UniProtKB-ARBA"/>
</dbReference>
<dbReference type="EMBL" id="QOUI01000006">
    <property type="protein sequence ID" value="RCK69498.1"/>
    <property type="molecule type" value="Genomic_DNA"/>
</dbReference>
<dbReference type="Gene3D" id="2.60.40.10">
    <property type="entry name" value="Immunoglobulins"/>
    <property type="match status" value="1"/>
</dbReference>
<protein>
    <submittedName>
        <fullName evidence="1">Uncharacterized protein</fullName>
    </submittedName>
</protein>
<dbReference type="SUPFAM" id="SSF49785">
    <property type="entry name" value="Galactose-binding domain-like"/>
    <property type="match status" value="1"/>
</dbReference>
<gene>
    <name evidence="1" type="ORF">DT076_11550</name>
</gene>
<dbReference type="InterPro" id="IPR013783">
    <property type="entry name" value="Ig-like_fold"/>
</dbReference>
<reference evidence="1 2" key="1">
    <citation type="submission" date="2018-07" db="EMBL/GenBank/DDBJ databases">
        <title>Desertimonas flava gen. nov. sp. nov.</title>
        <authorList>
            <person name="Liu S."/>
        </authorList>
    </citation>
    <scope>NUCLEOTIDE SEQUENCE [LARGE SCALE GENOMIC DNA]</scope>
    <source>
        <strain evidence="1 2">16Sb5-5</strain>
    </source>
</reference>
<evidence type="ECO:0000313" key="2">
    <source>
        <dbReference type="Proteomes" id="UP000252770"/>
    </source>
</evidence>
<keyword evidence="2" id="KW-1185">Reference proteome</keyword>
<organism evidence="1 2">
    <name type="scientific">Desertihabitans brevis</name>
    <dbReference type="NCBI Taxonomy" id="2268447"/>
    <lineage>
        <taxon>Bacteria</taxon>
        <taxon>Bacillati</taxon>
        <taxon>Actinomycetota</taxon>
        <taxon>Actinomycetes</taxon>
        <taxon>Propionibacteriales</taxon>
        <taxon>Propionibacteriaceae</taxon>
        <taxon>Desertihabitans</taxon>
    </lineage>
</organism>